<comment type="caution">
    <text evidence="10">The sequence shown here is derived from an EMBL/GenBank/DDBJ whole genome shotgun (WGS) entry which is preliminary data.</text>
</comment>
<accession>A0ABT6LHH0</accession>
<dbReference type="PROSITE" id="PS00138">
    <property type="entry name" value="SUBTILASE_SER"/>
    <property type="match status" value="1"/>
</dbReference>
<keyword evidence="11" id="KW-1185">Reference proteome</keyword>
<dbReference type="PRINTS" id="PR00723">
    <property type="entry name" value="SUBTILISIN"/>
</dbReference>
<dbReference type="PANTHER" id="PTHR43806">
    <property type="entry name" value="PEPTIDASE S8"/>
    <property type="match status" value="1"/>
</dbReference>
<dbReference type="SUPFAM" id="SSF52743">
    <property type="entry name" value="Subtilisin-like"/>
    <property type="match status" value="1"/>
</dbReference>
<dbReference type="PROSITE" id="PS00136">
    <property type="entry name" value="SUBTILASE_ASP"/>
    <property type="match status" value="1"/>
</dbReference>
<keyword evidence="2 5" id="KW-0645">Protease</keyword>
<dbReference type="InterPro" id="IPR000209">
    <property type="entry name" value="Peptidase_S8/S53_dom"/>
</dbReference>
<keyword evidence="3 5" id="KW-0378">Hydrolase</keyword>
<evidence type="ECO:0000259" key="8">
    <source>
        <dbReference type="Pfam" id="PF00082"/>
    </source>
</evidence>
<evidence type="ECO:0000256" key="3">
    <source>
        <dbReference type="ARBA" id="ARBA00022801"/>
    </source>
</evidence>
<dbReference type="RefSeq" id="WP_280876711.1">
    <property type="nucleotide sequence ID" value="NZ_JARXVH010000004.1"/>
</dbReference>
<name>A0ABT6LHH0_9ACTN</name>
<reference evidence="10 11" key="1">
    <citation type="submission" date="2023-04" db="EMBL/GenBank/DDBJ databases">
        <title>Forest soil microbial communities from Buena Vista Peninsula, Colon Province, Panama.</title>
        <authorList>
            <person name="Bouskill N."/>
        </authorList>
    </citation>
    <scope>NUCLEOTIDE SEQUENCE [LARGE SCALE GENOMIC DNA]</scope>
    <source>
        <strain evidence="10 11">GGS1</strain>
    </source>
</reference>
<evidence type="ECO:0008006" key="12">
    <source>
        <dbReference type="Google" id="ProtNLM"/>
    </source>
</evidence>
<gene>
    <name evidence="10" type="ORF">M2283_003049</name>
</gene>
<dbReference type="InterPro" id="IPR015500">
    <property type="entry name" value="Peptidase_S8_subtilisin-rel"/>
</dbReference>
<feature type="active site" description="Charge relay system" evidence="5">
    <location>
        <position position="581"/>
    </location>
</feature>
<dbReference type="Gene3D" id="3.40.50.200">
    <property type="entry name" value="Peptidase S8/S53 domain"/>
    <property type="match status" value="2"/>
</dbReference>
<evidence type="ECO:0000313" key="10">
    <source>
        <dbReference type="EMBL" id="MDH6215745.1"/>
    </source>
</evidence>
<dbReference type="InterPro" id="IPR050131">
    <property type="entry name" value="Peptidase_S8_subtilisin-like"/>
</dbReference>
<organism evidence="10 11">
    <name type="scientific">Streptomyces pseudovenezuelae</name>
    <dbReference type="NCBI Taxonomy" id="67350"/>
    <lineage>
        <taxon>Bacteria</taxon>
        <taxon>Bacillati</taxon>
        <taxon>Actinomycetota</taxon>
        <taxon>Actinomycetes</taxon>
        <taxon>Kitasatosporales</taxon>
        <taxon>Streptomycetaceae</taxon>
        <taxon>Streptomyces</taxon>
        <taxon>Streptomyces aurantiacus group</taxon>
    </lineage>
</organism>
<evidence type="ECO:0000256" key="1">
    <source>
        <dbReference type="ARBA" id="ARBA00011073"/>
    </source>
</evidence>
<feature type="active site" description="Charge relay system" evidence="5">
    <location>
        <position position="385"/>
    </location>
</feature>
<dbReference type="Gene3D" id="2.60.120.380">
    <property type="match status" value="1"/>
</dbReference>
<dbReference type="PROSITE" id="PS51892">
    <property type="entry name" value="SUBTILASE"/>
    <property type="match status" value="1"/>
</dbReference>
<feature type="domain" description="Peptidase S8/S53" evidence="8">
    <location>
        <begin position="201"/>
        <end position="620"/>
    </location>
</feature>
<feature type="region of interest" description="Disordered" evidence="7">
    <location>
        <begin position="147"/>
        <end position="179"/>
    </location>
</feature>
<sequence>MTHTPQRDPISGGARRLARIAVAAGLVTALSAAGPIPMAFSADGPATTTPADDVVKSAHDKLGSDDADLLADAKAAGDKNVTMMIATAPGQTEQVAKELDAVSGGLVGRTFDKVGYVSATVPTAKADSAIAAAVKLTSVHGIDLREEIPLDDPSTKSSGKSASATVTYPAPSKKTPAENPYNPSFETGAVDFVQDHPKADGRGVTIGILDSGVDLGHPALQKTTTGERKIVDWVTATDPIADGDATWRGMVTSVSGPTFTYQGSTWSAPAGAYRVSVFSESATTGGDAAGDANRDGDTTDKWGVLYDAAAGTVRVDLNNNHDFGDDTPMKPYKDGFQIGYFGTDNPATDVVERQPFVVEVRKDVVYNAAGAKADFVNIGVIESEHGTHVAGITSANGLFGGKMNGAAPGAKIVSSRACTWTGGCTNIALTEGMIDLVVNRGVDIVNMSIGGLPALNDGNNARSELYTRLIDTYGVQLVISAGNSGPGANTIGDPGLADKVISVGATISKETWAANYGSAVKTKYAMMPFSSRGPREDGGFTPTLSAPGASINSTQTWLPGAPVAEAGYTLPAGYSMLQGTSMASPQAAGASALLLSAAKQKNIELTPLTLRTALTSTADHIKGVQAYEEGAGLINIPDAWESIKDGATAHDYAVKAPVDTAIDFALKTPGFGTGLYDREGGLKAGQKKTYDLTITRTSGADKAIRHELHFENNAGDTFKILGSDEPKLPLNQPVTVKVQANPKSAGLKSAILELDDPKTEGLDKQILTTVVVSAPVKYTYSASSSVQRNATQSYFVTVPGGAKSLEVAIGGLKDKSQTRFIAIHPYGVPVDNTSTPFCYNNYLDGNGCRPDVRSYADPQPGVWEIEVEARRTSPLLDNPYKLNVAAYGAAFDPETVTVPEAKVGTPVAASWKVTNNFAAIDGKLVGGPLGSAKSARPTITEGVTQTTTVEVPAGAKSLDVAIGNVSDTAADLDLVVLNAAGTEVGSSADGDSEEAVSVADPAAGTYTVQVIGYSVPSGSTAYDYQDVFFSAALGTVTVDESVPVKLATGQSTTVSASVTAAAAAPEGREFFGQVQLVNGNGTVAGLGSVKIEKVTP</sequence>
<evidence type="ECO:0000256" key="4">
    <source>
        <dbReference type="ARBA" id="ARBA00022825"/>
    </source>
</evidence>
<dbReference type="Pfam" id="PF00082">
    <property type="entry name" value="Peptidase_S8"/>
    <property type="match status" value="1"/>
</dbReference>
<dbReference type="InterPro" id="IPR023828">
    <property type="entry name" value="Peptidase_S8_Ser-AS"/>
</dbReference>
<feature type="compositionally biased region" description="Low complexity" evidence="7">
    <location>
        <begin position="155"/>
        <end position="165"/>
    </location>
</feature>
<dbReference type="Proteomes" id="UP001160499">
    <property type="component" value="Unassembled WGS sequence"/>
</dbReference>
<comment type="similarity">
    <text evidence="1 5 6">Belongs to the peptidase S8 family.</text>
</comment>
<feature type="active site" description="Charge relay system" evidence="5">
    <location>
        <position position="210"/>
    </location>
</feature>
<keyword evidence="4 5" id="KW-0720">Serine protease</keyword>
<dbReference type="InterPro" id="IPR036852">
    <property type="entry name" value="Peptidase_S8/S53_dom_sf"/>
</dbReference>
<dbReference type="InterPro" id="IPR007280">
    <property type="entry name" value="Peptidase_C_arc/bac"/>
</dbReference>
<feature type="domain" description="Peptidase C-terminal archaeal/bacterial" evidence="9">
    <location>
        <begin position="944"/>
        <end position="1010"/>
    </location>
</feature>
<dbReference type="PANTHER" id="PTHR43806:SF11">
    <property type="entry name" value="CEREVISIN-RELATED"/>
    <property type="match status" value="1"/>
</dbReference>
<evidence type="ECO:0000256" key="5">
    <source>
        <dbReference type="PROSITE-ProRule" id="PRU01240"/>
    </source>
</evidence>
<evidence type="ECO:0000256" key="6">
    <source>
        <dbReference type="RuleBase" id="RU003355"/>
    </source>
</evidence>
<evidence type="ECO:0000256" key="2">
    <source>
        <dbReference type="ARBA" id="ARBA00022670"/>
    </source>
</evidence>
<protein>
    <recommendedName>
        <fullName evidence="12">Serine protease</fullName>
    </recommendedName>
</protein>
<evidence type="ECO:0000313" key="11">
    <source>
        <dbReference type="Proteomes" id="UP001160499"/>
    </source>
</evidence>
<proteinExistence type="inferred from homology"/>
<dbReference type="EMBL" id="JARXVH010000004">
    <property type="protein sequence ID" value="MDH6215745.1"/>
    <property type="molecule type" value="Genomic_DNA"/>
</dbReference>
<dbReference type="InterPro" id="IPR023827">
    <property type="entry name" value="Peptidase_S8_Asp-AS"/>
</dbReference>
<evidence type="ECO:0000256" key="7">
    <source>
        <dbReference type="SAM" id="MobiDB-lite"/>
    </source>
</evidence>
<evidence type="ECO:0000259" key="9">
    <source>
        <dbReference type="Pfam" id="PF04151"/>
    </source>
</evidence>
<dbReference type="Pfam" id="PF04151">
    <property type="entry name" value="PPC"/>
    <property type="match status" value="1"/>
</dbReference>